<dbReference type="PaxDb" id="6945-B7PM94"/>
<dbReference type="HOGENOM" id="CLU_2998764_0_0_1"/>
<accession>B7PM94</accession>
<reference evidence="1 3" key="1">
    <citation type="submission" date="2008-03" db="EMBL/GenBank/DDBJ databases">
        <title>Annotation of Ixodes scapularis.</title>
        <authorList>
            <consortium name="Ixodes scapularis Genome Project Consortium"/>
            <person name="Caler E."/>
            <person name="Hannick L.I."/>
            <person name="Bidwell S."/>
            <person name="Joardar V."/>
            <person name="Thiagarajan M."/>
            <person name="Amedeo P."/>
            <person name="Galinsky K.J."/>
            <person name="Schobel S."/>
            <person name="Inman J."/>
            <person name="Hostetler J."/>
            <person name="Miller J."/>
            <person name="Hammond M."/>
            <person name="Megy K."/>
            <person name="Lawson D."/>
            <person name="Kodira C."/>
            <person name="Sutton G."/>
            <person name="Meyer J."/>
            <person name="Hill C.A."/>
            <person name="Birren B."/>
            <person name="Nene V."/>
            <person name="Collins F."/>
            <person name="Alarcon-Chaidez F."/>
            <person name="Wikel S."/>
            <person name="Strausberg R."/>
        </authorList>
    </citation>
    <scope>NUCLEOTIDE SEQUENCE [LARGE SCALE GENOMIC DNA]</scope>
    <source>
        <strain evidence="3">Wikel</strain>
        <strain evidence="1">Wikel colony</strain>
    </source>
</reference>
<dbReference type="EMBL" id="ABJB010088804">
    <property type="status" value="NOT_ANNOTATED_CDS"/>
    <property type="molecule type" value="Genomic_DNA"/>
</dbReference>
<dbReference type="VEuPathDB" id="VectorBase:ISCW005283"/>
<dbReference type="VEuPathDB" id="VectorBase:ISCI005283"/>
<organism>
    <name type="scientific">Ixodes scapularis</name>
    <name type="common">Black-legged tick</name>
    <name type="synonym">Deer tick</name>
    <dbReference type="NCBI Taxonomy" id="6945"/>
    <lineage>
        <taxon>Eukaryota</taxon>
        <taxon>Metazoa</taxon>
        <taxon>Ecdysozoa</taxon>
        <taxon>Arthropoda</taxon>
        <taxon>Chelicerata</taxon>
        <taxon>Arachnida</taxon>
        <taxon>Acari</taxon>
        <taxon>Parasitiformes</taxon>
        <taxon>Ixodida</taxon>
        <taxon>Ixodoidea</taxon>
        <taxon>Ixodidae</taxon>
        <taxon>Ixodinae</taxon>
        <taxon>Ixodes</taxon>
    </lineage>
</organism>
<dbReference type="EMBL" id="DS746404">
    <property type="protein sequence ID" value="EEC07716.1"/>
    <property type="molecule type" value="Genomic_DNA"/>
</dbReference>
<proteinExistence type="predicted"/>
<keyword evidence="3" id="KW-1185">Reference proteome</keyword>
<gene>
    <name evidence="1" type="ORF">IscW_ISCW005283</name>
</gene>
<evidence type="ECO:0000313" key="2">
    <source>
        <dbReference type="EnsemblMetazoa" id="ISCW005283-PA"/>
    </source>
</evidence>
<dbReference type="Proteomes" id="UP000001555">
    <property type="component" value="Unassembled WGS sequence"/>
</dbReference>
<dbReference type="InParanoid" id="B7PM94"/>
<name>B7PM94_IXOSC</name>
<dbReference type="AlphaFoldDB" id="B7PM94"/>
<evidence type="ECO:0000313" key="1">
    <source>
        <dbReference type="EMBL" id="EEC07716.1"/>
    </source>
</evidence>
<protein>
    <submittedName>
        <fullName evidence="1 2">Uncharacterized protein</fullName>
    </submittedName>
</protein>
<sequence length="57" mass="5949">MKGLLLTVDGAPSGGAGFYGHHERSYVGLEPLGPRTSPGAEAEGNPTYIRDILGSMF</sequence>
<evidence type="ECO:0000313" key="3">
    <source>
        <dbReference type="Proteomes" id="UP000001555"/>
    </source>
</evidence>
<dbReference type="EnsemblMetazoa" id="ISCW005283-RA">
    <property type="protein sequence ID" value="ISCW005283-PA"/>
    <property type="gene ID" value="ISCW005283"/>
</dbReference>
<reference evidence="2" key="2">
    <citation type="submission" date="2020-05" db="UniProtKB">
        <authorList>
            <consortium name="EnsemblMetazoa"/>
        </authorList>
    </citation>
    <scope>IDENTIFICATION</scope>
    <source>
        <strain evidence="2">wikel</strain>
    </source>
</reference>